<accession>A0A645AX95</accession>
<protein>
    <submittedName>
        <fullName evidence="1">Uncharacterized protein</fullName>
    </submittedName>
</protein>
<gene>
    <name evidence="1" type="ORF">SDC9_104220</name>
</gene>
<name>A0A645AX95_9ZZZZ</name>
<reference evidence="1" key="1">
    <citation type="submission" date="2019-08" db="EMBL/GenBank/DDBJ databases">
        <authorList>
            <person name="Kucharzyk K."/>
            <person name="Murdoch R.W."/>
            <person name="Higgins S."/>
            <person name="Loffler F."/>
        </authorList>
    </citation>
    <scope>NUCLEOTIDE SEQUENCE</scope>
</reference>
<dbReference type="AlphaFoldDB" id="A0A645AX95"/>
<proteinExistence type="predicted"/>
<organism evidence="1">
    <name type="scientific">bioreactor metagenome</name>
    <dbReference type="NCBI Taxonomy" id="1076179"/>
    <lineage>
        <taxon>unclassified sequences</taxon>
        <taxon>metagenomes</taxon>
        <taxon>ecological metagenomes</taxon>
    </lineage>
</organism>
<comment type="caution">
    <text evidence="1">The sequence shown here is derived from an EMBL/GenBank/DDBJ whole genome shotgun (WGS) entry which is preliminary data.</text>
</comment>
<evidence type="ECO:0000313" key="1">
    <source>
        <dbReference type="EMBL" id="MPM57398.1"/>
    </source>
</evidence>
<sequence>MGIMHTPCDSFTAFTKSPEVSSSHAAEIVSFWGIPAIDVLLLADSTWDKQMSKAVSATTTFLLKLVYFMILNI</sequence>
<dbReference type="EMBL" id="VSSQ01016248">
    <property type="protein sequence ID" value="MPM57398.1"/>
    <property type="molecule type" value="Genomic_DNA"/>
</dbReference>